<feature type="region of interest" description="Disordered" evidence="1">
    <location>
        <begin position="252"/>
        <end position="293"/>
    </location>
</feature>
<proteinExistence type="predicted"/>
<evidence type="ECO:0000256" key="1">
    <source>
        <dbReference type="SAM" id="MobiDB-lite"/>
    </source>
</evidence>
<dbReference type="RefSeq" id="WP_127759878.1">
    <property type="nucleotide sequence ID" value="NZ_CP026095.1"/>
</dbReference>
<dbReference type="KEGG" id="pasa:BAOM_1785"/>
<evidence type="ECO:0000313" key="3">
    <source>
        <dbReference type="Proteomes" id="UP000283095"/>
    </source>
</evidence>
<reference evidence="2 3" key="1">
    <citation type="submission" date="2018-01" db="EMBL/GenBank/DDBJ databases">
        <title>Bacillus asahii Genome sequencing and assembly.</title>
        <authorList>
            <person name="Jiang H."/>
            <person name="Feng Y."/>
            <person name="Zhao F."/>
            <person name="Lin X."/>
        </authorList>
    </citation>
    <scope>NUCLEOTIDE SEQUENCE [LARGE SCALE GENOMIC DNA]</scope>
    <source>
        <strain evidence="2 3">OM18</strain>
    </source>
</reference>
<accession>A0A3Q9RM63</accession>
<protein>
    <submittedName>
        <fullName evidence="2">Uncharacterized protein</fullName>
    </submittedName>
</protein>
<dbReference type="EMBL" id="CP026095">
    <property type="protein sequence ID" value="AZV42395.1"/>
    <property type="molecule type" value="Genomic_DNA"/>
</dbReference>
<gene>
    <name evidence="2" type="ORF">BAOM_1785</name>
</gene>
<name>A0A3Q9RM63_9BACI</name>
<dbReference type="Proteomes" id="UP000283095">
    <property type="component" value="Chromosome"/>
</dbReference>
<sequence length="293" mass="34865">MSWFSAIKKRWKQNKRERYQEEFRQNFEDTLAIHELETVHVNLIKHLHVALNPEYMEEVNTAFRLKFPRYSQRQVNELWRELKRYFVLAAIFKQVEMFHDKVDELWHLMLEDPNKYNQFCQTFIGYKIEHIPHKQPTWKPTERTLFDFYYVQLFTVDMISLKIWRKFFKEDKGISFLNEFTSRELTSLKQTYMRTNTSQEAEQTFEFFAARLKDAQKEGNLHWKKQYEQTDNASPAYFAYVEADEDAKHEFKDIFGSDSTDSGSSSDSASSHNHNDSGSDTSSCSSCSSCSSS</sequence>
<dbReference type="OrthoDB" id="71172at2"/>
<dbReference type="AlphaFoldDB" id="A0A3Q9RM63"/>
<organism evidence="2 3">
    <name type="scientific">Peribacillus asahii</name>
    <dbReference type="NCBI Taxonomy" id="228899"/>
    <lineage>
        <taxon>Bacteria</taxon>
        <taxon>Bacillati</taxon>
        <taxon>Bacillota</taxon>
        <taxon>Bacilli</taxon>
        <taxon>Bacillales</taxon>
        <taxon>Bacillaceae</taxon>
        <taxon>Peribacillus</taxon>
    </lineage>
</organism>
<evidence type="ECO:0000313" key="2">
    <source>
        <dbReference type="EMBL" id="AZV42395.1"/>
    </source>
</evidence>
<feature type="compositionally biased region" description="Low complexity" evidence="1">
    <location>
        <begin position="257"/>
        <end position="293"/>
    </location>
</feature>